<keyword evidence="3" id="KW-1185">Reference proteome</keyword>
<organism evidence="2 3">
    <name type="scientific">Paractinoplanes rishiriensis</name>
    <dbReference type="NCBI Taxonomy" id="1050105"/>
    <lineage>
        <taxon>Bacteria</taxon>
        <taxon>Bacillati</taxon>
        <taxon>Actinomycetota</taxon>
        <taxon>Actinomycetes</taxon>
        <taxon>Micromonosporales</taxon>
        <taxon>Micromonosporaceae</taxon>
        <taxon>Paractinoplanes</taxon>
    </lineage>
</organism>
<keyword evidence="1" id="KW-1133">Transmembrane helix</keyword>
<accession>A0A919N033</accession>
<feature type="transmembrane region" description="Helical" evidence="1">
    <location>
        <begin position="62"/>
        <end position="85"/>
    </location>
</feature>
<evidence type="ECO:0000256" key="1">
    <source>
        <dbReference type="SAM" id="Phobius"/>
    </source>
</evidence>
<feature type="transmembrane region" description="Helical" evidence="1">
    <location>
        <begin position="23"/>
        <end position="42"/>
    </location>
</feature>
<name>A0A919N033_9ACTN</name>
<dbReference type="AlphaFoldDB" id="A0A919N033"/>
<dbReference type="Proteomes" id="UP000636960">
    <property type="component" value="Unassembled WGS sequence"/>
</dbReference>
<feature type="transmembrane region" description="Helical" evidence="1">
    <location>
        <begin position="172"/>
        <end position="189"/>
    </location>
</feature>
<feature type="transmembrane region" description="Helical" evidence="1">
    <location>
        <begin position="195"/>
        <end position="215"/>
    </location>
</feature>
<feature type="transmembrane region" description="Helical" evidence="1">
    <location>
        <begin position="92"/>
        <end position="113"/>
    </location>
</feature>
<keyword evidence="1" id="KW-0812">Transmembrane</keyword>
<reference evidence="2" key="1">
    <citation type="submission" date="2021-01" db="EMBL/GenBank/DDBJ databases">
        <title>Whole genome shotgun sequence of Actinoplanes rishiriensis NBRC 108556.</title>
        <authorList>
            <person name="Komaki H."/>
            <person name="Tamura T."/>
        </authorList>
    </citation>
    <scope>NUCLEOTIDE SEQUENCE</scope>
    <source>
        <strain evidence="2">NBRC 108556</strain>
    </source>
</reference>
<gene>
    <name evidence="2" type="ORF">Ari01nite_95040</name>
</gene>
<keyword evidence="1" id="KW-0472">Membrane</keyword>
<dbReference type="EMBL" id="BOMV01000118">
    <property type="protein sequence ID" value="GIF02040.1"/>
    <property type="molecule type" value="Genomic_DNA"/>
</dbReference>
<evidence type="ECO:0000313" key="3">
    <source>
        <dbReference type="Proteomes" id="UP000636960"/>
    </source>
</evidence>
<sequence length="216" mass="22546">MSGMTTTIATTNTANPARTWRRLAGAALIAWPLMHFGGFVTSPPGETHEPAVFREHATLVQISAVLLHYSAVLIVAVVLGMAYLLYDRMPRLAVGAAIVGVLAAVNGSGLLMMDFYDLALAETIPDAQAVAVTGQAAAYGGFVYGFLLPAFLLHPVLIGLTVALVRAGLARWWQPVLLVGGLALPFLVADQPAAVQALGAVLILGALAPTAVRVLR</sequence>
<feature type="transmembrane region" description="Helical" evidence="1">
    <location>
        <begin position="142"/>
        <end position="165"/>
    </location>
</feature>
<comment type="caution">
    <text evidence="2">The sequence shown here is derived from an EMBL/GenBank/DDBJ whole genome shotgun (WGS) entry which is preliminary data.</text>
</comment>
<evidence type="ECO:0000313" key="2">
    <source>
        <dbReference type="EMBL" id="GIF02040.1"/>
    </source>
</evidence>
<proteinExistence type="predicted"/>
<protein>
    <submittedName>
        <fullName evidence="2">Uncharacterized protein</fullName>
    </submittedName>
</protein>